<feature type="coiled-coil region" evidence="1">
    <location>
        <begin position="111"/>
        <end position="138"/>
    </location>
</feature>
<keyword evidence="2" id="KW-0472">Membrane</keyword>
<keyword evidence="4" id="KW-1185">Reference proteome</keyword>
<dbReference type="Proteomes" id="UP000663929">
    <property type="component" value="Chromosome"/>
</dbReference>
<gene>
    <name evidence="3" type="ORF">J3U87_27465</name>
</gene>
<keyword evidence="1" id="KW-0175">Coiled coil</keyword>
<sequence>MRHLSEEELIDVLMGEPRDDERAQHLAECPPCQERFRLISDGLKVAKAAEPIIPAMPKRHISFARFKHRALIRRTAALGAAAMLVLSLLGFQLKFDAQGFSMGFALFGTKANNQEQRIAALEERLLEAIELNAQLTQREVDRRFDAVYEERDENLGVFTEALTDKMKEFELKNAEYLVTLREDLMREARKNELRTRQ</sequence>
<dbReference type="AlphaFoldDB" id="A0A8A4TKE0"/>
<accession>A0A8A4TKE0</accession>
<feature type="transmembrane region" description="Helical" evidence="2">
    <location>
        <begin position="75"/>
        <end position="93"/>
    </location>
</feature>
<protein>
    <recommendedName>
        <fullName evidence="5">Zinc-finger domain-containing protein</fullName>
    </recommendedName>
</protein>
<dbReference type="EMBL" id="CP071793">
    <property type="protein sequence ID" value="QTD49341.1"/>
    <property type="molecule type" value="Genomic_DNA"/>
</dbReference>
<organism evidence="3 4">
    <name type="scientific">Sulfidibacter corallicola</name>
    <dbReference type="NCBI Taxonomy" id="2818388"/>
    <lineage>
        <taxon>Bacteria</taxon>
        <taxon>Pseudomonadati</taxon>
        <taxon>Acidobacteriota</taxon>
        <taxon>Holophagae</taxon>
        <taxon>Acanthopleuribacterales</taxon>
        <taxon>Acanthopleuribacteraceae</taxon>
        <taxon>Sulfidibacter</taxon>
    </lineage>
</organism>
<keyword evidence="2" id="KW-1133">Transmembrane helix</keyword>
<evidence type="ECO:0000313" key="4">
    <source>
        <dbReference type="Proteomes" id="UP000663929"/>
    </source>
</evidence>
<reference evidence="3" key="1">
    <citation type="submission" date="2021-03" db="EMBL/GenBank/DDBJ databases">
        <title>Acanthopleuribacteraceae sp. M133.</title>
        <authorList>
            <person name="Wang G."/>
        </authorList>
    </citation>
    <scope>NUCLEOTIDE SEQUENCE</scope>
    <source>
        <strain evidence="3">M133</strain>
    </source>
</reference>
<evidence type="ECO:0000313" key="3">
    <source>
        <dbReference type="EMBL" id="QTD49341.1"/>
    </source>
</evidence>
<name>A0A8A4TKE0_SULCO</name>
<keyword evidence="2" id="KW-0812">Transmembrane</keyword>
<evidence type="ECO:0008006" key="5">
    <source>
        <dbReference type="Google" id="ProtNLM"/>
    </source>
</evidence>
<dbReference type="RefSeq" id="WP_237378976.1">
    <property type="nucleotide sequence ID" value="NZ_CP071793.1"/>
</dbReference>
<evidence type="ECO:0000256" key="2">
    <source>
        <dbReference type="SAM" id="Phobius"/>
    </source>
</evidence>
<proteinExistence type="predicted"/>
<dbReference type="KEGG" id="scor:J3U87_27465"/>
<evidence type="ECO:0000256" key="1">
    <source>
        <dbReference type="SAM" id="Coils"/>
    </source>
</evidence>